<reference evidence="1" key="4">
    <citation type="submission" date="2019-03" db="UniProtKB">
        <authorList>
            <consortium name="EnsemblPlants"/>
        </authorList>
    </citation>
    <scope>IDENTIFICATION</scope>
</reference>
<dbReference type="Gramene" id="AET3Gv20793500.1">
    <property type="protein sequence ID" value="AET3Gv20793500.1"/>
    <property type="gene ID" value="AET3Gv20793500"/>
</dbReference>
<organism evidence="1 2">
    <name type="scientific">Aegilops tauschii subsp. strangulata</name>
    <name type="common">Goatgrass</name>
    <dbReference type="NCBI Taxonomy" id="200361"/>
    <lineage>
        <taxon>Eukaryota</taxon>
        <taxon>Viridiplantae</taxon>
        <taxon>Streptophyta</taxon>
        <taxon>Embryophyta</taxon>
        <taxon>Tracheophyta</taxon>
        <taxon>Spermatophyta</taxon>
        <taxon>Magnoliopsida</taxon>
        <taxon>Liliopsida</taxon>
        <taxon>Poales</taxon>
        <taxon>Poaceae</taxon>
        <taxon>BOP clade</taxon>
        <taxon>Pooideae</taxon>
        <taxon>Triticodae</taxon>
        <taxon>Triticeae</taxon>
        <taxon>Triticinae</taxon>
        <taxon>Aegilops</taxon>
    </lineage>
</organism>
<keyword evidence="2" id="KW-1185">Reference proteome</keyword>
<sequence length="50" mass="6232">HFVERITQFLQNWLPFTVSVHFYSNSMKLKPKNLYDSRKIFFRQTNTYYP</sequence>
<reference evidence="1" key="5">
    <citation type="journal article" date="2021" name="G3 (Bethesda)">
        <title>Aegilops tauschii genome assembly Aet v5.0 features greater sequence contiguity and improved annotation.</title>
        <authorList>
            <person name="Wang L."/>
            <person name="Zhu T."/>
            <person name="Rodriguez J.C."/>
            <person name="Deal K.R."/>
            <person name="Dubcovsky J."/>
            <person name="McGuire P.E."/>
            <person name="Lux T."/>
            <person name="Spannagl M."/>
            <person name="Mayer K.F.X."/>
            <person name="Baldrich P."/>
            <person name="Meyers B.C."/>
            <person name="Huo N."/>
            <person name="Gu Y.Q."/>
            <person name="Zhou H."/>
            <person name="Devos K.M."/>
            <person name="Bennetzen J.L."/>
            <person name="Unver T."/>
            <person name="Budak H."/>
            <person name="Gulick P.J."/>
            <person name="Galiba G."/>
            <person name="Kalapos B."/>
            <person name="Nelson D.R."/>
            <person name="Li P."/>
            <person name="You F.M."/>
            <person name="Luo M.C."/>
            <person name="Dvorak J."/>
        </authorList>
    </citation>
    <scope>NUCLEOTIDE SEQUENCE [LARGE SCALE GENOMIC DNA]</scope>
    <source>
        <strain evidence="1">cv. AL8/78</strain>
    </source>
</reference>
<name>A0A453FV82_AEGTS</name>
<proteinExistence type="predicted"/>
<evidence type="ECO:0000313" key="2">
    <source>
        <dbReference type="Proteomes" id="UP000015105"/>
    </source>
</evidence>
<dbReference type="EnsemblPlants" id="AET3Gv20793500.1">
    <property type="protein sequence ID" value="AET3Gv20793500.1"/>
    <property type="gene ID" value="AET3Gv20793500"/>
</dbReference>
<evidence type="ECO:0000313" key="1">
    <source>
        <dbReference type="EnsemblPlants" id="AET3Gv20793500.1"/>
    </source>
</evidence>
<dbReference type="Proteomes" id="UP000015105">
    <property type="component" value="Chromosome 3D"/>
</dbReference>
<protein>
    <submittedName>
        <fullName evidence="1">Uncharacterized protein</fullName>
    </submittedName>
</protein>
<reference evidence="1" key="3">
    <citation type="journal article" date="2017" name="Nature">
        <title>Genome sequence of the progenitor of the wheat D genome Aegilops tauschii.</title>
        <authorList>
            <person name="Luo M.C."/>
            <person name="Gu Y.Q."/>
            <person name="Puiu D."/>
            <person name="Wang H."/>
            <person name="Twardziok S.O."/>
            <person name="Deal K.R."/>
            <person name="Huo N."/>
            <person name="Zhu T."/>
            <person name="Wang L."/>
            <person name="Wang Y."/>
            <person name="McGuire P.E."/>
            <person name="Liu S."/>
            <person name="Long H."/>
            <person name="Ramasamy R.K."/>
            <person name="Rodriguez J.C."/>
            <person name="Van S.L."/>
            <person name="Yuan L."/>
            <person name="Wang Z."/>
            <person name="Xia Z."/>
            <person name="Xiao L."/>
            <person name="Anderson O.D."/>
            <person name="Ouyang S."/>
            <person name="Liang Y."/>
            <person name="Zimin A.V."/>
            <person name="Pertea G."/>
            <person name="Qi P."/>
            <person name="Bennetzen J.L."/>
            <person name="Dai X."/>
            <person name="Dawson M.W."/>
            <person name="Muller H.G."/>
            <person name="Kugler K."/>
            <person name="Rivarola-Duarte L."/>
            <person name="Spannagl M."/>
            <person name="Mayer K.F.X."/>
            <person name="Lu F.H."/>
            <person name="Bevan M.W."/>
            <person name="Leroy P."/>
            <person name="Li P."/>
            <person name="You F.M."/>
            <person name="Sun Q."/>
            <person name="Liu Z."/>
            <person name="Lyons E."/>
            <person name="Wicker T."/>
            <person name="Salzberg S.L."/>
            <person name="Devos K.M."/>
            <person name="Dvorak J."/>
        </authorList>
    </citation>
    <scope>NUCLEOTIDE SEQUENCE [LARGE SCALE GENOMIC DNA]</scope>
    <source>
        <strain evidence="1">cv. AL8/78</strain>
    </source>
</reference>
<dbReference type="AlphaFoldDB" id="A0A453FV82"/>
<reference evidence="2" key="2">
    <citation type="journal article" date="2017" name="Nat. Plants">
        <title>The Aegilops tauschii genome reveals multiple impacts of transposons.</title>
        <authorList>
            <person name="Zhao G."/>
            <person name="Zou C."/>
            <person name="Li K."/>
            <person name="Wang K."/>
            <person name="Li T."/>
            <person name="Gao L."/>
            <person name="Zhang X."/>
            <person name="Wang H."/>
            <person name="Yang Z."/>
            <person name="Liu X."/>
            <person name="Jiang W."/>
            <person name="Mao L."/>
            <person name="Kong X."/>
            <person name="Jiao Y."/>
            <person name="Jia J."/>
        </authorList>
    </citation>
    <scope>NUCLEOTIDE SEQUENCE [LARGE SCALE GENOMIC DNA]</scope>
    <source>
        <strain evidence="2">cv. AL8/78</strain>
    </source>
</reference>
<accession>A0A453FV82</accession>
<reference evidence="2" key="1">
    <citation type="journal article" date="2014" name="Science">
        <title>Ancient hybridizations among the ancestral genomes of bread wheat.</title>
        <authorList>
            <consortium name="International Wheat Genome Sequencing Consortium,"/>
            <person name="Marcussen T."/>
            <person name="Sandve S.R."/>
            <person name="Heier L."/>
            <person name="Spannagl M."/>
            <person name="Pfeifer M."/>
            <person name="Jakobsen K.S."/>
            <person name="Wulff B.B."/>
            <person name="Steuernagel B."/>
            <person name="Mayer K.F."/>
            <person name="Olsen O.A."/>
        </authorList>
    </citation>
    <scope>NUCLEOTIDE SEQUENCE [LARGE SCALE GENOMIC DNA]</scope>
    <source>
        <strain evidence="2">cv. AL8/78</strain>
    </source>
</reference>